<feature type="binding site" evidence="3">
    <location>
        <position position="88"/>
    </location>
    <ligand>
        <name>substrate</name>
    </ligand>
</feature>
<keyword evidence="1 6" id="KW-0547">Nucleotide-binding</keyword>
<organism evidence="9 10">
    <name type="scientific">Lophiotrema nucula</name>
    <dbReference type="NCBI Taxonomy" id="690887"/>
    <lineage>
        <taxon>Eukaryota</taxon>
        <taxon>Fungi</taxon>
        <taxon>Dikarya</taxon>
        <taxon>Ascomycota</taxon>
        <taxon>Pezizomycotina</taxon>
        <taxon>Dothideomycetes</taxon>
        <taxon>Pleosporomycetidae</taxon>
        <taxon>Pleosporales</taxon>
        <taxon>Lophiotremataceae</taxon>
        <taxon>Lophiotrema</taxon>
    </lineage>
</organism>
<evidence type="ECO:0000256" key="4">
    <source>
        <dbReference type="PIRSR" id="PIRSR639383-3"/>
    </source>
</evidence>
<reference evidence="9" key="1">
    <citation type="journal article" date="2020" name="Stud. Mycol.">
        <title>101 Dothideomycetes genomes: a test case for predicting lifestyles and emergence of pathogens.</title>
        <authorList>
            <person name="Haridas S."/>
            <person name="Albert R."/>
            <person name="Binder M."/>
            <person name="Bloem J."/>
            <person name="Labutti K."/>
            <person name="Salamov A."/>
            <person name="Andreopoulos B."/>
            <person name="Baker S."/>
            <person name="Barry K."/>
            <person name="Bills G."/>
            <person name="Bluhm B."/>
            <person name="Cannon C."/>
            <person name="Castanera R."/>
            <person name="Culley D."/>
            <person name="Daum C."/>
            <person name="Ezra D."/>
            <person name="Gonzalez J."/>
            <person name="Henrissat B."/>
            <person name="Kuo A."/>
            <person name="Liang C."/>
            <person name="Lipzen A."/>
            <person name="Lutzoni F."/>
            <person name="Magnuson J."/>
            <person name="Mondo S."/>
            <person name="Nolan M."/>
            <person name="Ohm R."/>
            <person name="Pangilinan J."/>
            <person name="Park H.-J."/>
            <person name="Ramirez L."/>
            <person name="Alfaro M."/>
            <person name="Sun H."/>
            <person name="Tritt A."/>
            <person name="Yoshinaga Y."/>
            <person name="Zwiers L.-H."/>
            <person name="Turgeon B."/>
            <person name="Goodwin S."/>
            <person name="Spatafora J."/>
            <person name="Crous P."/>
            <person name="Grigoriev I."/>
        </authorList>
    </citation>
    <scope>NUCLEOTIDE SEQUENCE</scope>
    <source>
        <strain evidence="9">CBS 627.86</strain>
    </source>
</reference>
<feature type="site" description="Important for induction of apoptosis" evidence="4">
    <location>
        <position position="119"/>
    </location>
</feature>
<dbReference type="InterPro" id="IPR011146">
    <property type="entry name" value="HIT-like"/>
</dbReference>
<feature type="short sequence motif" description="Histidine triad motif" evidence="5">
    <location>
        <begin position="99"/>
        <end position="103"/>
    </location>
</feature>
<evidence type="ECO:0000259" key="8">
    <source>
        <dbReference type="PROSITE" id="PS51084"/>
    </source>
</evidence>
<evidence type="ECO:0000256" key="6">
    <source>
        <dbReference type="RuleBase" id="RU366076"/>
    </source>
</evidence>
<dbReference type="SUPFAM" id="SSF54197">
    <property type="entry name" value="HIT-like"/>
    <property type="match status" value="1"/>
</dbReference>
<feature type="active site" description="Tele-AMP-histidine intermediate" evidence="2">
    <location>
        <position position="101"/>
    </location>
</feature>
<dbReference type="GO" id="GO:0000166">
    <property type="term" value="F:nucleotide binding"/>
    <property type="evidence" value="ECO:0007669"/>
    <property type="project" value="UniProtKB-KW"/>
</dbReference>
<comment type="cofactor">
    <cofactor evidence="6">
        <name>Mn(2+)</name>
        <dbReference type="ChEBI" id="CHEBI:29035"/>
    </cofactor>
</comment>
<accession>A0A6A5YFE7</accession>
<feature type="region of interest" description="Disordered" evidence="7">
    <location>
        <begin position="136"/>
        <end position="183"/>
    </location>
</feature>
<evidence type="ECO:0000256" key="2">
    <source>
        <dbReference type="PIRSR" id="PIRSR639383-1"/>
    </source>
</evidence>
<dbReference type="PROSITE" id="PS51084">
    <property type="entry name" value="HIT_2"/>
    <property type="match status" value="1"/>
</dbReference>
<dbReference type="EC" id="3.6.1.29" evidence="6"/>
<feature type="binding site" evidence="3">
    <location>
        <position position="32"/>
    </location>
    <ligand>
        <name>substrate</name>
    </ligand>
</feature>
<dbReference type="Gene3D" id="3.30.428.10">
    <property type="entry name" value="HIT-like"/>
    <property type="match status" value="1"/>
</dbReference>
<keyword evidence="6" id="KW-0378">Hydrolase</keyword>
<feature type="binding site" evidence="3">
    <location>
        <begin position="94"/>
        <end position="97"/>
    </location>
    <ligand>
        <name>substrate</name>
    </ligand>
</feature>
<dbReference type="OrthoDB" id="680339at2759"/>
<feature type="compositionally biased region" description="Basic and acidic residues" evidence="7">
    <location>
        <begin position="136"/>
        <end position="147"/>
    </location>
</feature>
<feature type="domain" description="HIT" evidence="8">
    <location>
        <begin position="7"/>
        <end position="114"/>
    </location>
</feature>
<dbReference type="EMBL" id="ML977371">
    <property type="protein sequence ID" value="KAF2105795.1"/>
    <property type="molecule type" value="Genomic_DNA"/>
</dbReference>
<sequence length="198" mass="22332">MPPLTKDVIKFGTFTVTSQVFHLSPLSFALVNLKPLLPGHVLVSPRRVVPRFNDLTQSEVQDLFLTVQRVSRTVERVFKATSLNIAIQDGADAGQSVPHVHAHIIPRRKDDLPETDAIYGMMENEEGDLGKQFVQRDKEVRESKEQEVDGDIPDGEQARGRFPAVDADESRKPRSKDEMKKEAEWLAREMVEDTKGES</sequence>
<evidence type="ECO:0000256" key="5">
    <source>
        <dbReference type="PROSITE-ProRule" id="PRU00464"/>
    </source>
</evidence>
<dbReference type="AlphaFoldDB" id="A0A6A5YFE7"/>
<dbReference type="Proteomes" id="UP000799770">
    <property type="component" value="Unassembled WGS sequence"/>
</dbReference>
<dbReference type="Pfam" id="PF01230">
    <property type="entry name" value="HIT"/>
    <property type="match status" value="1"/>
</dbReference>
<keyword evidence="10" id="KW-1185">Reference proteome</keyword>
<evidence type="ECO:0000256" key="7">
    <source>
        <dbReference type="SAM" id="MobiDB-lite"/>
    </source>
</evidence>
<dbReference type="CDD" id="cd01275">
    <property type="entry name" value="FHIT"/>
    <property type="match status" value="1"/>
</dbReference>
<feature type="binding site" evidence="3">
    <location>
        <position position="103"/>
    </location>
    <ligand>
        <name>substrate</name>
    </ligand>
</feature>
<name>A0A6A5YFE7_9PLEO</name>
<dbReference type="InterPro" id="IPR036265">
    <property type="entry name" value="HIT-like_sf"/>
</dbReference>
<dbReference type="GO" id="GO:0047710">
    <property type="term" value="F:bis(5'-adenosyl)-triphosphatase activity"/>
    <property type="evidence" value="ECO:0007669"/>
    <property type="project" value="UniProtKB-UniRule"/>
</dbReference>
<dbReference type="PANTHER" id="PTHR46243">
    <property type="entry name" value="BIS(5'-ADENOSYL)-TRIPHOSPHATASE"/>
    <property type="match status" value="1"/>
</dbReference>
<evidence type="ECO:0000313" key="9">
    <source>
        <dbReference type="EMBL" id="KAF2105795.1"/>
    </source>
</evidence>
<dbReference type="PANTHER" id="PTHR46243:SF1">
    <property type="entry name" value="BIS(5'-ADENOSYL)-TRIPHOSPHATASE"/>
    <property type="match status" value="1"/>
</dbReference>
<evidence type="ECO:0000256" key="3">
    <source>
        <dbReference type="PIRSR" id="PIRSR639383-2"/>
    </source>
</evidence>
<comment type="catalytic activity">
    <reaction evidence="6">
        <text>P(1),P(3)-bis(5'-adenosyl) triphosphate + H2O = AMP + ADP + 2 H(+)</text>
        <dbReference type="Rhea" id="RHEA:13893"/>
        <dbReference type="ChEBI" id="CHEBI:15377"/>
        <dbReference type="ChEBI" id="CHEBI:15378"/>
        <dbReference type="ChEBI" id="CHEBI:58529"/>
        <dbReference type="ChEBI" id="CHEBI:456215"/>
        <dbReference type="ChEBI" id="CHEBI:456216"/>
        <dbReference type="EC" id="3.6.1.29"/>
    </reaction>
</comment>
<protein>
    <recommendedName>
        <fullName evidence="6">Bis(5'-adenosyl)-triphosphatase</fullName>
        <ecNumber evidence="6">3.6.1.29</ecNumber>
    </recommendedName>
</protein>
<feature type="compositionally biased region" description="Basic and acidic residues" evidence="7">
    <location>
        <begin position="168"/>
        <end position="183"/>
    </location>
</feature>
<dbReference type="InterPro" id="IPR051884">
    <property type="entry name" value="Bis(5'-adenosyl)-TPase_reg"/>
</dbReference>
<evidence type="ECO:0000313" key="10">
    <source>
        <dbReference type="Proteomes" id="UP000799770"/>
    </source>
</evidence>
<proteinExistence type="predicted"/>
<dbReference type="InterPro" id="IPR039383">
    <property type="entry name" value="FHIT"/>
</dbReference>
<evidence type="ECO:0000256" key="1">
    <source>
        <dbReference type="ARBA" id="ARBA00022741"/>
    </source>
</evidence>
<gene>
    <name evidence="9" type="ORF">BDV96DRAFT_508814</name>
</gene>